<evidence type="ECO:0000256" key="6">
    <source>
        <dbReference type="ARBA" id="ARBA00023242"/>
    </source>
</evidence>
<evidence type="ECO:0000256" key="2">
    <source>
        <dbReference type="ARBA" id="ARBA00022723"/>
    </source>
</evidence>
<dbReference type="Proteomes" id="UP001194746">
    <property type="component" value="Unassembled WGS sequence"/>
</dbReference>
<feature type="domain" description="Zn(2)-C6 fungal-type" evidence="8">
    <location>
        <begin position="9"/>
        <end position="36"/>
    </location>
</feature>
<reference evidence="9" key="1">
    <citation type="journal article" date="2019" name="Beilstein J. Org. Chem.">
        <title>Nanangenines: drimane sesquiterpenoids as the dominant metabolite cohort of a novel Australian fungus, Aspergillus nanangensis.</title>
        <authorList>
            <person name="Lacey H.J."/>
            <person name="Gilchrist C.L.M."/>
            <person name="Crombie A."/>
            <person name="Kalaitzis J.A."/>
            <person name="Vuong D."/>
            <person name="Rutledge P.J."/>
            <person name="Turner P."/>
            <person name="Pitt J.I."/>
            <person name="Lacey E."/>
            <person name="Chooi Y.H."/>
            <person name="Piggott A.M."/>
        </authorList>
    </citation>
    <scope>NUCLEOTIDE SEQUENCE</scope>
    <source>
        <strain evidence="9">MST-FP2251</strain>
    </source>
</reference>
<keyword evidence="6" id="KW-0539">Nucleus</keyword>
<sequence>MTRRRDVRSCTECARRKIKCDQASPCGACARRGRHCAPQRRPVSYPARNQELSVLQHRLCMLEARLSEPNPGQSPSRPEPECQERLLMTLESLSYGQPSTSPESSIDSLYQSERPLFLLLLPDKESSNRIIDWALANLTWIHCALRIPVFQQEHNAFWEAMEAGNESIYKEHGWLSVYFSLLAAGLLYMDPVERPLLQRLRSLQGETKPLGSDGSADETIARLWYETALSELGTASPLLQPRLSTVQAIAVLTLCHGHFGQTEREYILLGMAINTARVLDMHLLSSEDRLSRRVAANPHWTTPEDRQMGRRLWWTLVICDWLGPFSRPSSISATSFNTILEPRPSDNDDLVPNPSAAGFSAVWHHLTVSRLASIVYTHIQAPRDPSGTRLALALDQIDAVEESLAQGRSQRRSTTGWAAWQEYLLTHTVQLLRVTIARAVMVLWLMDRADITSTIDRGLNAAVRILDMRRSPVPRPFKCHWIITASTLAAGVFLAVHLVCFKSQMALEDIAEHRRLVQLCIDALRTSHHKTGITVQGAQQLERLLAMELCHGTTVFTDKSSIVAMLGGLAPGETVVSTMSSVPPTPPSDDPVASSSHSPDLRALDGLWPEMMGDFSDAVFPDLAWPGLTPPGDGFTFDAMGNDRLGGGIGE</sequence>
<dbReference type="InterPro" id="IPR036864">
    <property type="entry name" value="Zn2-C6_fun-type_DNA-bd_sf"/>
</dbReference>
<evidence type="ECO:0000256" key="7">
    <source>
        <dbReference type="SAM" id="MobiDB-lite"/>
    </source>
</evidence>
<dbReference type="InterPro" id="IPR050613">
    <property type="entry name" value="Sec_Metabolite_Reg"/>
</dbReference>
<dbReference type="EMBL" id="VCAU01000013">
    <property type="protein sequence ID" value="KAF9892291.1"/>
    <property type="molecule type" value="Genomic_DNA"/>
</dbReference>
<keyword evidence="3" id="KW-0805">Transcription regulation</keyword>
<evidence type="ECO:0000256" key="4">
    <source>
        <dbReference type="ARBA" id="ARBA00023125"/>
    </source>
</evidence>
<dbReference type="SUPFAM" id="SSF57701">
    <property type="entry name" value="Zn2/Cys6 DNA-binding domain"/>
    <property type="match status" value="1"/>
</dbReference>
<evidence type="ECO:0000256" key="5">
    <source>
        <dbReference type="ARBA" id="ARBA00023163"/>
    </source>
</evidence>
<gene>
    <name evidence="9" type="ORF">FE257_002068</name>
</gene>
<proteinExistence type="predicted"/>
<dbReference type="PANTHER" id="PTHR31001">
    <property type="entry name" value="UNCHARACTERIZED TRANSCRIPTIONAL REGULATORY PROTEIN"/>
    <property type="match status" value="1"/>
</dbReference>
<dbReference type="Pfam" id="PF04082">
    <property type="entry name" value="Fungal_trans"/>
    <property type="match status" value="1"/>
</dbReference>
<dbReference type="Gene3D" id="4.10.240.10">
    <property type="entry name" value="Zn(2)-C6 fungal-type DNA-binding domain"/>
    <property type="match status" value="1"/>
</dbReference>
<dbReference type="GO" id="GO:0008270">
    <property type="term" value="F:zinc ion binding"/>
    <property type="evidence" value="ECO:0007669"/>
    <property type="project" value="InterPro"/>
</dbReference>
<protein>
    <recommendedName>
        <fullName evidence="8">Zn(2)-C6 fungal-type domain-containing protein</fullName>
    </recommendedName>
</protein>
<dbReference type="GO" id="GO:0005634">
    <property type="term" value="C:nucleus"/>
    <property type="evidence" value="ECO:0007669"/>
    <property type="project" value="UniProtKB-SubCell"/>
</dbReference>
<reference evidence="9" key="2">
    <citation type="submission" date="2020-02" db="EMBL/GenBank/DDBJ databases">
        <authorList>
            <person name="Gilchrist C.L.M."/>
            <person name="Chooi Y.-H."/>
        </authorList>
    </citation>
    <scope>NUCLEOTIDE SEQUENCE</scope>
    <source>
        <strain evidence="9">MST-FP2251</strain>
    </source>
</reference>
<dbReference type="CDD" id="cd12148">
    <property type="entry name" value="fungal_TF_MHR"/>
    <property type="match status" value="1"/>
</dbReference>
<dbReference type="InterPro" id="IPR001138">
    <property type="entry name" value="Zn2Cys6_DnaBD"/>
</dbReference>
<feature type="region of interest" description="Disordered" evidence="7">
    <location>
        <begin position="577"/>
        <end position="600"/>
    </location>
</feature>
<dbReference type="InterPro" id="IPR007219">
    <property type="entry name" value="XnlR_reg_dom"/>
</dbReference>
<dbReference type="PROSITE" id="PS50048">
    <property type="entry name" value="ZN2_CY6_FUNGAL_2"/>
    <property type="match status" value="1"/>
</dbReference>
<dbReference type="CDD" id="cd00067">
    <property type="entry name" value="GAL4"/>
    <property type="match status" value="1"/>
</dbReference>
<comment type="subcellular location">
    <subcellularLocation>
        <location evidence="1">Nucleus</location>
    </subcellularLocation>
</comment>
<dbReference type="PROSITE" id="PS00463">
    <property type="entry name" value="ZN2_CY6_FUNGAL_1"/>
    <property type="match status" value="1"/>
</dbReference>
<dbReference type="Pfam" id="PF00172">
    <property type="entry name" value="Zn_clus"/>
    <property type="match status" value="1"/>
</dbReference>
<keyword evidence="5" id="KW-0804">Transcription</keyword>
<keyword evidence="4" id="KW-0238">DNA-binding</keyword>
<dbReference type="GO" id="GO:0003677">
    <property type="term" value="F:DNA binding"/>
    <property type="evidence" value="ECO:0007669"/>
    <property type="project" value="UniProtKB-KW"/>
</dbReference>
<evidence type="ECO:0000313" key="9">
    <source>
        <dbReference type="EMBL" id="KAF9892291.1"/>
    </source>
</evidence>
<dbReference type="AlphaFoldDB" id="A0AAD4CT93"/>
<keyword evidence="10" id="KW-1185">Reference proteome</keyword>
<dbReference type="GO" id="GO:0009893">
    <property type="term" value="P:positive regulation of metabolic process"/>
    <property type="evidence" value="ECO:0007669"/>
    <property type="project" value="UniProtKB-ARBA"/>
</dbReference>
<organism evidence="9 10">
    <name type="scientific">Aspergillus nanangensis</name>
    <dbReference type="NCBI Taxonomy" id="2582783"/>
    <lineage>
        <taxon>Eukaryota</taxon>
        <taxon>Fungi</taxon>
        <taxon>Dikarya</taxon>
        <taxon>Ascomycota</taxon>
        <taxon>Pezizomycotina</taxon>
        <taxon>Eurotiomycetes</taxon>
        <taxon>Eurotiomycetidae</taxon>
        <taxon>Eurotiales</taxon>
        <taxon>Aspergillaceae</taxon>
        <taxon>Aspergillus</taxon>
        <taxon>Aspergillus subgen. Circumdati</taxon>
    </lineage>
</organism>
<name>A0AAD4CT93_ASPNN</name>
<dbReference type="GO" id="GO:0000981">
    <property type="term" value="F:DNA-binding transcription factor activity, RNA polymerase II-specific"/>
    <property type="evidence" value="ECO:0007669"/>
    <property type="project" value="InterPro"/>
</dbReference>
<dbReference type="SMART" id="SM00066">
    <property type="entry name" value="GAL4"/>
    <property type="match status" value="1"/>
</dbReference>
<dbReference type="GO" id="GO:0006351">
    <property type="term" value="P:DNA-templated transcription"/>
    <property type="evidence" value="ECO:0007669"/>
    <property type="project" value="InterPro"/>
</dbReference>
<evidence type="ECO:0000256" key="1">
    <source>
        <dbReference type="ARBA" id="ARBA00004123"/>
    </source>
</evidence>
<evidence type="ECO:0000256" key="3">
    <source>
        <dbReference type="ARBA" id="ARBA00023015"/>
    </source>
</evidence>
<accession>A0AAD4CT93</accession>
<evidence type="ECO:0000313" key="10">
    <source>
        <dbReference type="Proteomes" id="UP001194746"/>
    </source>
</evidence>
<keyword evidence="2" id="KW-0479">Metal-binding</keyword>
<evidence type="ECO:0000259" key="8">
    <source>
        <dbReference type="PROSITE" id="PS50048"/>
    </source>
</evidence>
<dbReference type="PANTHER" id="PTHR31001:SF90">
    <property type="entry name" value="CENTROMERE DNA-BINDING PROTEIN COMPLEX CBF3 SUBUNIT B"/>
    <property type="match status" value="1"/>
</dbReference>
<comment type="caution">
    <text evidence="9">The sequence shown here is derived from an EMBL/GenBank/DDBJ whole genome shotgun (WGS) entry which is preliminary data.</text>
</comment>